<dbReference type="OMA" id="DYMNMVI"/>
<sequence>MPPPPRRPNLLGSDSDSESETVPVRKPATKPLKPPTFTPAAASSPPAPAEDTPTAADDDEDDDEDDYLSMCIPEPTVLQETLTQRMKRQQRESEIRGRPKSKAELAREAAEKRDAALAQSLLSAENARQSKGLKMMQKMGFTVGKGLGKEKEGEKEDMRKLEPVGVQLKQDKAGIGHTSEVKRRMEEAAEGEGAPKRREVDPEEYRQRVAEEREEKRLQGQFFGAQKVLEGFEGGEERKQTLRGINVLWRGLVKHREEAERERRMRYDMEQGLGAPKLPGYDRDYELDAEDKTALGIEPAVKVERTEKGRTYIVDPEEDEGEDEELAEFEELPWAEKLERITGWLREKHNYCFWCKWKYDTAEMDGCPGTDEDSHG</sequence>
<dbReference type="GO" id="GO:0000776">
    <property type="term" value="C:kinetochore"/>
    <property type="evidence" value="ECO:0007669"/>
    <property type="project" value="TreeGrafter"/>
</dbReference>
<dbReference type="Pfam" id="PF13821">
    <property type="entry name" value="DUF4187"/>
    <property type="match status" value="1"/>
</dbReference>
<dbReference type="OrthoDB" id="786951at2759"/>
<gene>
    <name evidence="3" type="ORF">PCON_13807</name>
</gene>
<feature type="compositionally biased region" description="Low complexity" evidence="1">
    <location>
        <begin position="38"/>
        <end position="55"/>
    </location>
</feature>
<dbReference type="PANTHER" id="PTHR21032:SF0">
    <property type="entry name" value="G PATCH DOMAIN-CONTAINING PROTEIN 11"/>
    <property type="match status" value="1"/>
</dbReference>
<dbReference type="InterPro" id="IPR000467">
    <property type="entry name" value="G_patch_dom"/>
</dbReference>
<dbReference type="GO" id="GO:0003676">
    <property type="term" value="F:nucleic acid binding"/>
    <property type="evidence" value="ECO:0007669"/>
    <property type="project" value="InterPro"/>
</dbReference>
<evidence type="ECO:0000256" key="1">
    <source>
        <dbReference type="SAM" id="MobiDB-lite"/>
    </source>
</evidence>
<feature type="region of interest" description="Disordered" evidence="1">
    <location>
        <begin position="144"/>
        <end position="217"/>
    </location>
</feature>
<dbReference type="Proteomes" id="UP000018144">
    <property type="component" value="Unassembled WGS sequence"/>
</dbReference>
<dbReference type="InterPro" id="IPR025239">
    <property type="entry name" value="DUF4187"/>
</dbReference>
<accession>U4LMY9</accession>
<dbReference type="SMART" id="SM00443">
    <property type="entry name" value="G_patch"/>
    <property type="match status" value="1"/>
</dbReference>
<keyword evidence="4" id="KW-1185">Reference proteome</keyword>
<dbReference type="PANTHER" id="PTHR21032">
    <property type="entry name" value="G PATCH DOMAIN-CONTAINING PROTEIN 11"/>
    <property type="match status" value="1"/>
</dbReference>
<feature type="compositionally biased region" description="Acidic residues" evidence="1">
    <location>
        <begin position="56"/>
        <end position="67"/>
    </location>
</feature>
<dbReference type="SMART" id="SM01173">
    <property type="entry name" value="DUF4187"/>
    <property type="match status" value="1"/>
</dbReference>
<feature type="region of interest" description="Disordered" evidence="1">
    <location>
        <begin position="1"/>
        <end position="115"/>
    </location>
</feature>
<name>U4LMY9_PYROM</name>
<proteinExistence type="predicted"/>
<feature type="domain" description="G-patch" evidence="2">
    <location>
        <begin position="128"/>
        <end position="180"/>
    </location>
</feature>
<organism evidence="3 4">
    <name type="scientific">Pyronema omphalodes (strain CBS 100304)</name>
    <name type="common">Pyronema confluens</name>
    <dbReference type="NCBI Taxonomy" id="1076935"/>
    <lineage>
        <taxon>Eukaryota</taxon>
        <taxon>Fungi</taxon>
        <taxon>Dikarya</taxon>
        <taxon>Ascomycota</taxon>
        <taxon>Pezizomycotina</taxon>
        <taxon>Pezizomycetes</taxon>
        <taxon>Pezizales</taxon>
        <taxon>Pyronemataceae</taxon>
        <taxon>Pyronema</taxon>
    </lineage>
</organism>
<dbReference type="PROSITE" id="PS50174">
    <property type="entry name" value="G_PATCH"/>
    <property type="match status" value="1"/>
</dbReference>
<dbReference type="InterPro" id="IPR039249">
    <property type="entry name" value="GPATCH11"/>
</dbReference>
<dbReference type="Pfam" id="PF01585">
    <property type="entry name" value="G-patch"/>
    <property type="match status" value="1"/>
</dbReference>
<evidence type="ECO:0000259" key="2">
    <source>
        <dbReference type="PROSITE" id="PS50174"/>
    </source>
</evidence>
<evidence type="ECO:0000313" key="4">
    <source>
        <dbReference type="Proteomes" id="UP000018144"/>
    </source>
</evidence>
<evidence type="ECO:0000313" key="3">
    <source>
        <dbReference type="EMBL" id="CCX32952.1"/>
    </source>
</evidence>
<dbReference type="AlphaFoldDB" id="U4LMY9"/>
<feature type="compositionally biased region" description="Basic and acidic residues" evidence="1">
    <location>
        <begin position="147"/>
        <end position="162"/>
    </location>
</feature>
<feature type="compositionally biased region" description="Basic and acidic residues" evidence="1">
    <location>
        <begin position="89"/>
        <end position="115"/>
    </location>
</feature>
<dbReference type="eggNOG" id="KOG1994">
    <property type="taxonomic scope" value="Eukaryota"/>
</dbReference>
<feature type="compositionally biased region" description="Basic and acidic residues" evidence="1">
    <location>
        <begin position="169"/>
        <end position="217"/>
    </location>
</feature>
<reference evidence="3 4" key="1">
    <citation type="journal article" date="2013" name="PLoS Genet.">
        <title>The genome and development-dependent transcriptomes of Pyronema confluens: a window into fungal evolution.</title>
        <authorList>
            <person name="Traeger S."/>
            <person name="Altegoer F."/>
            <person name="Freitag M."/>
            <person name="Gabaldon T."/>
            <person name="Kempken F."/>
            <person name="Kumar A."/>
            <person name="Marcet-Houben M."/>
            <person name="Poggeler S."/>
            <person name="Stajich J.E."/>
            <person name="Nowrousian M."/>
        </authorList>
    </citation>
    <scope>NUCLEOTIDE SEQUENCE [LARGE SCALE GENOMIC DNA]</scope>
    <source>
        <strain evidence="4">CBS 100304</strain>
        <tissue evidence="3">Vegetative mycelium</tissue>
    </source>
</reference>
<dbReference type="EMBL" id="HF935934">
    <property type="protein sequence ID" value="CCX32952.1"/>
    <property type="molecule type" value="Genomic_DNA"/>
</dbReference>
<protein>
    <recommendedName>
        <fullName evidence="2">G-patch domain-containing protein</fullName>
    </recommendedName>
</protein>